<dbReference type="InterPro" id="IPR011051">
    <property type="entry name" value="RmlC_Cupin_sf"/>
</dbReference>
<dbReference type="Pfam" id="PF07883">
    <property type="entry name" value="Cupin_2"/>
    <property type="match status" value="1"/>
</dbReference>
<dbReference type="SUPFAM" id="SSF57770">
    <property type="entry name" value="Methionyl-tRNA synthetase (MetRS), Zn-domain"/>
    <property type="match status" value="1"/>
</dbReference>
<keyword evidence="3 9" id="KW-0436">Ligase</keyword>
<evidence type="ECO:0000256" key="4">
    <source>
        <dbReference type="ARBA" id="ARBA00022741"/>
    </source>
</evidence>
<dbReference type="HOGENOM" id="CLU_009710_10_1_11"/>
<dbReference type="SUPFAM" id="SSF51182">
    <property type="entry name" value="RmlC-like cupins"/>
    <property type="match status" value="1"/>
</dbReference>
<dbReference type="PANTHER" id="PTHR45765:SF1">
    <property type="entry name" value="METHIONINE--TRNA LIGASE, CYTOPLASMIC"/>
    <property type="match status" value="1"/>
</dbReference>
<dbReference type="InterPro" id="IPR014729">
    <property type="entry name" value="Rossmann-like_a/b/a_fold"/>
</dbReference>
<dbReference type="Gene3D" id="1.10.730.10">
    <property type="entry name" value="Isoleucyl-tRNA Synthetase, Domain 1"/>
    <property type="match status" value="1"/>
</dbReference>
<sequence>MLVAGIPRSVSEMEAPTFVRSSAPPWADVTRPPFNVTRVTLRPGETTAAHNHHDNEVWIVLAGRGLVRSDGAAERVVAGDTVYLTPLATHTLHNEAMEQPLTFLSVWWEDMDSLAEAHSARATASTTDDRPVLLLPSFPTPNGELHLGHLAGPYLGADIARRALAATGTPVHLLLGTVGHQSQVAAAATAAQVSFHTLAEQNTDAIMAGLAAAGAEWDVFVRPTSPEYPALARRVFERLRDDGVVLTRTTPTHHCPHCDRFLFEAFLAGACPHCGSYDTAGIECESCALPFADTDLIDVTCATCGSPAERRPLTRYFLPLEPLRDRLTAYLRTVRMGSRLAGYVDRVLANRLPDMLVSIVADDGIEVPGTDGQRLYSAFELAARYLTAVDRLARDQGESGWESYLTGRRPRTVLFFGFDNAYLRTIVFPAVLGAFTDLAQLPDTLVSNEFYELDGAKFSTGRRHAIWARDAFDDKSRDRLRLYLAATRPEYRRRSFSTAEYDLFVQHELVEGLDGWLGGINARLDRHFAGAAPEAGSWIPEAEEFYGRIRALHAEAGSALGLGRFSPATAVAAVLSFVAAGRRFGEVAEDILAAPTLTGPARTCMALELMAVRTVAEVLRPLVPGAADRLAGQLGGVGTATNPEWVRPGTPARVSALFS</sequence>
<dbReference type="PANTHER" id="PTHR45765">
    <property type="entry name" value="METHIONINE--TRNA LIGASE"/>
    <property type="match status" value="1"/>
</dbReference>
<name>A8M128_SALAI</name>
<dbReference type="SUPFAM" id="SSF52374">
    <property type="entry name" value="Nucleotidylyl transferase"/>
    <property type="match status" value="1"/>
</dbReference>
<dbReference type="PATRIC" id="fig|391037.6.peg.583"/>
<dbReference type="KEGG" id="saq:Sare_0570"/>
<evidence type="ECO:0000256" key="2">
    <source>
        <dbReference type="ARBA" id="ARBA00022490"/>
    </source>
</evidence>
<dbReference type="AlphaFoldDB" id="A8M128"/>
<dbReference type="InterPro" id="IPR023458">
    <property type="entry name" value="Met-tRNA_ligase_1"/>
</dbReference>
<dbReference type="InterPro" id="IPR014710">
    <property type="entry name" value="RmlC-like_jellyroll"/>
</dbReference>
<dbReference type="Gene3D" id="2.60.120.10">
    <property type="entry name" value="Jelly Rolls"/>
    <property type="match status" value="1"/>
</dbReference>
<dbReference type="EMBL" id="CP000850">
    <property type="protein sequence ID" value="ABV96498.1"/>
    <property type="molecule type" value="Genomic_DNA"/>
</dbReference>
<keyword evidence="2" id="KW-0963">Cytoplasm</keyword>
<comment type="catalytic activity">
    <reaction evidence="8">
        <text>tRNA(Met) + L-methionine + ATP = L-methionyl-tRNA(Met) + AMP + diphosphate</text>
        <dbReference type="Rhea" id="RHEA:13481"/>
        <dbReference type="Rhea" id="RHEA-COMP:9667"/>
        <dbReference type="Rhea" id="RHEA-COMP:9698"/>
        <dbReference type="ChEBI" id="CHEBI:30616"/>
        <dbReference type="ChEBI" id="CHEBI:33019"/>
        <dbReference type="ChEBI" id="CHEBI:57844"/>
        <dbReference type="ChEBI" id="CHEBI:78442"/>
        <dbReference type="ChEBI" id="CHEBI:78530"/>
        <dbReference type="ChEBI" id="CHEBI:456215"/>
        <dbReference type="EC" id="6.1.1.10"/>
    </reaction>
</comment>
<dbReference type="GO" id="GO:0004825">
    <property type="term" value="F:methionine-tRNA ligase activity"/>
    <property type="evidence" value="ECO:0007669"/>
    <property type="project" value="UniProtKB-EC"/>
</dbReference>
<keyword evidence="6 9" id="KW-0648">Protein biosynthesis</keyword>
<dbReference type="STRING" id="391037.Sare_0570"/>
<evidence type="ECO:0000256" key="6">
    <source>
        <dbReference type="ARBA" id="ARBA00022917"/>
    </source>
</evidence>
<dbReference type="Gene3D" id="2.20.28.20">
    <property type="entry name" value="Methionyl-tRNA synthetase, Zn-domain"/>
    <property type="match status" value="1"/>
</dbReference>
<evidence type="ECO:0000256" key="1">
    <source>
        <dbReference type="ARBA" id="ARBA00008258"/>
    </source>
</evidence>
<dbReference type="GO" id="GO:0006431">
    <property type="term" value="P:methionyl-tRNA aminoacylation"/>
    <property type="evidence" value="ECO:0007669"/>
    <property type="project" value="TreeGrafter"/>
</dbReference>
<dbReference type="Pfam" id="PF09334">
    <property type="entry name" value="tRNA-synt_1g"/>
    <property type="match status" value="1"/>
</dbReference>
<feature type="domain" description="Methionyl/Leucyl tRNA synthetase" evidence="11">
    <location>
        <begin position="138"/>
        <end position="512"/>
    </location>
</feature>
<feature type="domain" description="Cupin type-2" evidence="10">
    <location>
        <begin position="38"/>
        <end position="107"/>
    </location>
</feature>
<dbReference type="InterPro" id="IPR001412">
    <property type="entry name" value="aa-tRNA-synth_I_CS"/>
</dbReference>
<dbReference type="InterPro" id="IPR013096">
    <property type="entry name" value="Cupin_2"/>
</dbReference>
<dbReference type="OrthoDB" id="9810191at2"/>
<dbReference type="SUPFAM" id="SSF47323">
    <property type="entry name" value="Anticodon-binding domain of a subclass of class I aminoacyl-tRNA synthetases"/>
    <property type="match status" value="1"/>
</dbReference>
<accession>A8M128</accession>
<evidence type="ECO:0000256" key="9">
    <source>
        <dbReference type="RuleBase" id="RU363039"/>
    </source>
</evidence>
<dbReference type="GO" id="GO:0005524">
    <property type="term" value="F:ATP binding"/>
    <property type="evidence" value="ECO:0007669"/>
    <property type="project" value="UniProtKB-KW"/>
</dbReference>
<comment type="similarity">
    <text evidence="1">Belongs to the class-I aminoacyl-tRNA synthetase family. MetG type 1 subfamily.</text>
</comment>
<dbReference type="EC" id="6.1.1.10" evidence="12"/>
<dbReference type="InterPro" id="IPR009080">
    <property type="entry name" value="tRNAsynth_Ia_anticodon-bd"/>
</dbReference>
<dbReference type="eggNOG" id="COG0662">
    <property type="taxonomic scope" value="Bacteria"/>
</dbReference>
<evidence type="ECO:0000313" key="12">
    <source>
        <dbReference type="EMBL" id="ABV96498.1"/>
    </source>
</evidence>
<evidence type="ECO:0000256" key="5">
    <source>
        <dbReference type="ARBA" id="ARBA00022840"/>
    </source>
</evidence>
<proteinExistence type="inferred from homology"/>
<evidence type="ECO:0000259" key="10">
    <source>
        <dbReference type="Pfam" id="PF07883"/>
    </source>
</evidence>
<reference evidence="12" key="1">
    <citation type="submission" date="2007-10" db="EMBL/GenBank/DDBJ databases">
        <title>Complete sequence of Salinispora arenicola CNS-205.</title>
        <authorList>
            <consortium name="US DOE Joint Genome Institute"/>
            <person name="Copeland A."/>
            <person name="Lucas S."/>
            <person name="Lapidus A."/>
            <person name="Barry K."/>
            <person name="Glavina del Rio T."/>
            <person name="Dalin E."/>
            <person name="Tice H."/>
            <person name="Pitluck S."/>
            <person name="Foster B."/>
            <person name="Schmutz J."/>
            <person name="Larimer F."/>
            <person name="Land M."/>
            <person name="Hauser L."/>
            <person name="Kyrpides N."/>
            <person name="Ivanova N."/>
            <person name="Jensen P.R."/>
            <person name="Moore B.S."/>
            <person name="Penn K."/>
            <person name="Jenkins C."/>
            <person name="Udwary D."/>
            <person name="Xiang L."/>
            <person name="Gontang E."/>
            <person name="Richardson P."/>
        </authorList>
    </citation>
    <scope>NUCLEOTIDE SEQUENCE [LARGE SCALE GENOMIC DNA]</scope>
    <source>
        <strain evidence="12">CNS-205</strain>
    </source>
</reference>
<gene>
    <name evidence="12" type="ordered locus">Sare_0570</name>
</gene>
<dbReference type="InterPro" id="IPR015413">
    <property type="entry name" value="Methionyl/Leucyl_tRNA_Synth"/>
</dbReference>
<dbReference type="PROSITE" id="PS00178">
    <property type="entry name" value="AA_TRNA_LIGASE_I"/>
    <property type="match status" value="1"/>
</dbReference>
<evidence type="ECO:0000256" key="8">
    <source>
        <dbReference type="ARBA" id="ARBA00047364"/>
    </source>
</evidence>
<keyword evidence="5 9" id="KW-0067">ATP-binding</keyword>
<evidence type="ECO:0000256" key="7">
    <source>
        <dbReference type="ARBA" id="ARBA00023146"/>
    </source>
</evidence>
<keyword evidence="4 9" id="KW-0547">Nucleotide-binding</keyword>
<keyword evidence="7 9" id="KW-0030">Aminoacyl-tRNA synthetase</keyword>
<dbReference type="InterPro" id="IPR029038">
    <property type="entry name" value="MetRS_Zn"/>
</dbReference>
<organism evidence="12">
    <name type="scientific">Salinispora arenicola (strain CNS-205)</name>
    <dbReference type="NCBI Taxonomy" id="391037"/>
    <lineage>
        <taxon>Bacteria</taxon>
        <taxon>Bacillati</taxon>
        <taxon>Actinomycetota</taxon>
        <taxon>Actinomycetes</taxon>
        <taxon>Micromonosporales</taxon>
        <taxon>Micromonosporaceae</taxon>
        <taxon>Salinispora</taxon>
    </lineage>
</organism>
<dbReference type="eggNOG" id="COG0143">
    <property type="taxonomic scope" value="Bacteria"/>
</dbReference>
<evidence type="ECO:0000259" key="11">
    <source>
        <dbReference type="Pfam" id="PF09334"/>
    </source>
</evidence>
<protein>
    <submittedName>
        <fullName evidence="12">Methionine--tRNA ligase</fullName>
        <ecNumber evidence="12">6.1.1.10</ecNumber>
    </submittedName>
</protein>
<dbReference type="GO" id="GO:0005829">
    <property type="term" value="C:cytosol"/>
    <property type="evidence" value="ECO:0007669"/>
    <property type="project" value="TreeGrafter"/>
</dbReference>
<evidence type="ECO:0000256" key="3">
    <source>
        <dbReference type="ARBA" id="ARBA00022598"/>
    </source>
</evidence>
<dbReference type="Gene3D" id="3.40.50.620">
    <property type="entry name" value="HUPs"/>
    <property type="match status" value="1"/>
</dbReference>